<dbReference type="PANTHER" id="PTHR43884">
    <property type="entry name" value="ACYL-COA DEHYDROGENASE"/>
    <property type="match status" value="1"/>
</dbReference>
<feature type="domain" description="Acyl-CoA dehydrogenase/oxidase N-terminal" evidence="9">
    <location>
        <begin position="7"/>
        <end position="117"/>
    </location>
</feature>
<evidence type="ECO:0000256" key="6">
    <source>
        <dbReference type="RuleBase" id="RU362125"/>
    </source>
</evidence>
<evidence type="ECO:0000256" key="2">
    <source>
        <dbReference type="ARBA" id="ARBA00009347"/>
    </source>
</evidence>
<reference evidence="11" key="1">
    <citation type="submission" date="2016-10" db="EMBL/GenBank/DDBJ databases">
        <authorList>
            <person name="Varghese N."/>
            <person name="Submissions S."/>
        </authorList>
    </citation>
    <scope>NUCLEOTIDE SEQUENCE [LARGE SCALE GENOMIC DNA]</scope>
    <source>
        <strain evidence="11">IBRC-M 10760</strain>
    </source>
</reference>
<name>A0A1G7N3W1_9EURY</name>
<evidence type="ECO:0000313" key="11">
    <source>
        <dbReference type="Proteomes" id="UP000199076"/>
    </source>
</evidence>
<feature type="domain" description="Acyl-CoA oxidase/dehydrogenase middle" evidence="8">
    <location>
        <begin position="121"/>
        <end position="215"/>
    </location>
</feature>
<protein>
    <submittedName>
        <fullName evidence="10">Acyl-CoA dehydrogenase</fullName>
    </submittedName>
</protein>
<keyword evidence="5 6" id="KW-0560">Oxidoreductase</keyword>
<dbReference type="InterPro" id="IPR009075">
    <property type="entry name" value="AcylCo_DH/oxidase_C"/>
</dbReference>
<dbReference type="STRING" id="660518.SAMN05216218_108152"/>
<evidence type="ECO:0000313" key="10">
    <source>
        <dbReference type="EMBL" id="SDF68039.1"/>
    </source>
</evidence>
<dbReference type="InterPro" id="IPR037069">
    <property type="entry name" value="AcylCoA_DH/ox_N_sf"/>
</dbReference>
<organism evidence="10 11">
    <name type="scientific">Halorientalis regularis</name>
    <dbReference type="NCBI Taxonomy" id="660518"/>
    <lineage>
        <taxon>Archaea</taxon>
        <taxon>Methanobacteriati</taxon>
        <taxon>Methanobacteriota</taxon>
        <taxon>Stenosarchaea group</taxon>
        <taxon>Halobacteria</taxon>
        <taxon>Halobacteriales</taxon>
        <taxon>Haloarculaceae</taxon>
        <taxon>Halorientalis</taxon>
    </lineage>
</organism>
<dbReference type="GO" id="GO:0003995">
    <property type="term" value="F:acyl-CoA dehydrogenase activity"/>
    <property type="evidence" value="ECO:0007669"/>
    <property type="project" value="TreeGrafter"/>
</dbReference>
<dbReference type="AlphaFoldDB" id="A0A1G7N3W1"/>
<keyword evidence="11" id="KW-1185">Reference proteome</keyword>
<dbReference type="Gene3D" id="1.20.140.10">
    <property type="entry name" value="Butyryl-CoA Dehydrogenase, subunit A, domain 3"/>
    <property type="match status" value="1"/>
</dbReference>
<dbReference type="SUPFAM" id="SSF56645">
    <property type="entry name" value="Acyl-CoA dehydrogenase NM domain-like"/>
    <property type="match status" value="1"/>
</dbReference>
<dbReference type="InterPro" id="IPR013786">
    <property type="entry name" value="AcylCoA_DH/ox_N"/>
</dbReference>
<evidence type="ECO:0000256" key="4">
    <source>
        <dbReference type="ARBA" id="ARBA00022827"/>
    </source>
</evidence>
<evidence type="ECO:0000256" key="3">
    <source>
        <dbReference type="ARBA" id="ARBA00022630"/>
    </source>
</evidence>
<dbReference type="InterPro" id="IPR006091">
    <property type="entry name" value="Acyl-CoA_Oxase/DH_mid-dom"/>
</dbReference>
<dbReference type="InterPro" id="IPR036250">
    <property type="entry name" value="AcylCo_DH-like_C"/>
</dbReference>
<dbReference type="Pfam" id="PF02770">
    <property type="entry name" value="Acyl-CoA_dh_M"/>
    <property type="match status" value="1"/>
</dbReference>
<proteinExistence type="inferred from homology"/>
<dbReference type="FunFam" id="2.40.110.10:FF:000009">
    <property type="entry name" value="Acyl-CoA dehydrogenase"/>
    <property type="match status" value="1"/>
</dbReference>
<dbReference type="SUPFAM" id="SSF47203">
    <property type="entry name" value="Acyl-CoA dehydrogenase C-terminal domain-like"/>
    <property type="match status" value="1"/>
</dbReference>
<dbReference type="Proteomes" id="UP000199076">
    <property type="component" value="Unassembled WGS sequence"/>
</dbReference>
<keyword evidence="3 6" id="KW-0285">Flavoprotein</keyword>
<evidence type="ECO:0000256" key="5">
    <source>
        <dbReference type="ARBA" id="ARBA00023002"/>
    </source>
</evidence>
<evidence type="ECO:0000259" key="7">
    <source>
        <dbReference type="Pfam" id="PF00441"/>
    </source>
</evidence>
<dbReference type="PANTHER" id="PTHR43884:SF12">
    <property type="entry name" value="ISOVALERYL-COA DEHYDROGENASE, MITOCHONDRIAL-RELATED"/>
    <property type="match status" value="1"/>
</dbReference>
<keyword evidence="4 6" id="KW-0274">FAD</keyword>
<dbReference type="GO" id="GO:0050660">
    <property type="term" value="F:flavin adenine dinucleotide binding"/>
    <property type="evidence" value="ECO:0007669"/>
    <property type="project" value="InterPro"/>
</dbReference>
<dbReference type="FunFam" id="1.20.140.10:FF:000001">
    <property type="entry name" value="Acyl-CoA dehydrogenase"/>
    <property type="match status" value="1"/>
</dbReference>
<evidence type="ECO:0000259" key="8">
    <source>
        <dbReference type="Pfam" id="PF02770"/>
    </source>
</evidence>
<evidence type="ECO:0000256" key="1">
    <source>
        <dbReference type="ARBA" id="ARBA00001974"/>
    </source>
</evidence>
<sequence length="378" mass="41651">MIDFSLTEEQRAVRQTAREFAENEIEPVAREHEESGEWPREVWETAVDAGLIGVSIPEEYGGAGMGQIEASIFAEEIARADAGMLAAIGTEFGTRMIAEYGTEAQKEWILTGITSGELIGALGNTEPDHGSDAASIETTAEKDGDEYVIDGVKTFITHGSIADYVLTMCRTGVEGHAGISAIVVETDRDGFEVESNIHKMGWNASDTAQLRYDGVRVPEENLVGYEDAGFYQLMEFFEEERVGIAAQALGIAQRCLDEAVEYVGERTQFDRKLEEFQAVQHTLADMAVKVENARRLTYDAAARIDRDEKPTKLASMAKLYASEVAEEVASDAMQLHGGNGYTRDYPVERQYRHAKLYQIGEGASAIQRNIIAKELLDL</sequence>
<dbReference type="Pfam" id="PF00441">
    <property type="entry name" value="Acyl-CoA_dh_1"/>
    <property type="match status" value="1"/>
</dbReference>
<dbReference type="InterPro" id="IPR009100">
    <property type="entry name" value="AcylCoA_DH/oxidase_NM_dom_sf"/>
</dbReference>
<evidence type="ECO:0000259" key="9">
    <source>
        <dbReference type="Pfam" id="PF02771"/>
    </source>
</evidence>
<comment type="cofactor">
    <cofactor evidence="1 6">
        <name>FAD</name>
        <dbReference type="ChEBI" id="CHEBI:57692"/>
    </cofactor>
</comment>
<dbReference type="PIRSF" id="PIRSF016578">
    <property type="entry name" value="HsaA"/>
    <property type="match status" value="1"/>
</dbReference>
<dbReference type="FunFam" id="1.10.540.10:FF:000002">
    <property type="entry name" value="Acyl-CoA dehydrogenase FadE19"/>
    <property type="match status" value="1"/>
</dbReference>
<dbReference type="InterPro" id="IPR046373">
    <property type="entry name" value="Acyl-CoA_Oxase/DH_mid-dom_sf"/>
</dbReference>
<dbReference type="EMBL" id="FNBK01000008">
    <property type="protein sequence ID" value="SDF68039.1"/>
    <property type="molecule type" value="Genomic_DNA"/>
</dbReference>
<dbReference type="Gene3D" id="1.10.540.10">
    <property type="entry name" value="Acyl-CoA dehydrogenase/oxidase, N-terminal domain"/>
    <property type="match status" value="1"/>
</dbReference>
<accession>A0A1G7N3W1</accession>
<feature type="domain" description="Acyl-CoA dehydrogenase/oxidase C-terminal" evidence="7">
    <location>
        <begin position="228"/>
        <end position="376"/>
    </location>
</feature>
<comment type="similarity">
    <text evidence="2 6">Belongs to the acyl-CoA dehydrogenase family.</text>
</comment>
<dbReference type="Pfam" id="PF02771">
    <property type="entry name" value="Acyl-CoA_dh_N"/>
    <property type="match status" value="1"/>
</dbReference>
<gene>
    <name evidence="10" type="ORF">SAMN05216218_108152</name>
</gene>
<dbReference type="Gene3D" id="2.40.110.10">
    <property type="entry name" value="Butyryl-CoA Dehydrogenase, subunit A, domain 2"/>
    <property type="match status" value="1"/>
</dbReference>